<dbReference type="InterPro" id="IPR036397">
    <property type="entry name" value="RNaseH_sf"/>
</dbReference>
<keyword evidence="2" id="KW-1185">Reference proteome</keyword>
<reference evidence="1" key="2">
    <citation type="submission" date="2025-08" db="UniProtKB">
        <authorList>
            <consortium name="Ensembl"/>
        </authorList>
    </citation>
    <scope>IDENTIFICATION</scope>
</reference>
<dbReference type="STRING" id="8187.ENSLCAP00010016495"/>
<dbReference type="AlphaFoldDB" id="A0A4W6CVS2"/>
<dbReference type="Proteomes" id="UP000314980">
    <property type="component" value="Unassembled WGS sequence"/>
</dbReference>
<dbReference type="GeneTree" id="ENSGT01030000234970"/>
<proteinExistence type="predicted"/>
<dbReference type="Ensembl" id="ENSLCAT00010016852.1">
    <property type="protein sequence ID" value="ENSLCAP00010016495.1"/>
    <property type="gene ID" value="ENSLCAG00010007839.1"/>
</dbReference>
<reference evidence="2" key="1">
    <citation type="submission" date="2015-09" db="EMBL/GenBank/DDBJ databases">
        <authorList>
            <person name="Sai Rama Sridatta P."/>
        </authorList>
    </citation>
    <scope>NUCLEOTIDE SEQUENCE [LARGE SCALE GENOMIC DNA]</scope>
</reference>
<evidence type="ECO:0000313" key="1">
    <source>
        <dbReference type="Ensembl" id="ENSLCAP00010016495.1"/>
    </source>
</evidence>
<sequence length="109" mass="12475">SARSHPKVPLSCGLMLKNKWVFQKHNNPKLTSKRAPAQSPHLNPIENLCGDIKNTVSDTKPTNAKELCKVVKSSWAKIPVYECQNLVYSMQHRCEAVLKKLLYYSNKYF</sequence>
<dbReference type="GO" id="GO:0003676">
    <property type="term" value="F:nucleic acid binding"/>
    <property type="evidence" value="ECO:0007669"/>
    <property type="project" value="InterPro"/>
</dbReference>
<evidence type="ECO:0000313" key="2">
    <source>
        <dbReference type="Proteomes" id="UP000314980"/>
    </source>
</evidence>
<reference evidence="1" key="3">
    <citation type="submission" date="2025-09" db="UniProtKB">
        <authorList>
            <consortium name="Ensembl"/>
        </authorList>
    </citation>
    <scope>IDENTIFICATION</scope>
</reference>
<evidence type="ECO:0008006" key="3">
    <source>
        <dbReference type="Google" id="ProtNLM"/>
    </source>
</evidence>
<accession>A0A4W6CVS2</accession>
<dbReference type="Gene3D" id="3.30.420.10">
    <property type="entry name" value="Ribonuclease H-like superfamily/Ribonuclease H"/>
    <property type="match status" value="1"/>
</dbReference>
<dbReference type="InParanoid" id="A0A4W6CVS2"/>
<protein>
    <recommendedName>
        <fullName evidence="3">Tc1-like transposase DDE domain-containing protein</fullName>
    </recommendedName>
</protein>
<organism evidence="1 2">
    <name type="scientific">Lates calcarifer</name>
    <name type="common">Barramundi</name>
    <name type="synonym">Holocentrus calcarifer</name>
    <dbReference type="NCBI Taxonomy" id="8187"/>
    <lineage>
        <taxon>Eukaryota</taxon>
        <taxon>Metazoa</taxon>
        <taxon>Chordata</taxon>
        <taxon>Craniata</taxon>
        <taxon>Vertebrata</taxon>
        <taxon>Euteleostomi</taxon>
        <taxon>Actinopterygii</taxon>
        <taxon>Neopterygii</taxon>
        <taxon>Teleostei</taxon>
        <taxon>Neoteleostei</taxon>
        <taxon>Acanthomorphata</taxon>
        <taxon>Carangaria</taxon>
        <taxon>Carangaria incertae sedis</taxon>
        <taxon>Centropomidae</taxon>
        <taxon>Lates</taxon>
    </lineage>
</organism>
<name>A0A4W6CVS2_LATCA</name>